<dbReference type="Proteomes" id="UP001560267">
    <property type="component" value="Unassembled WGS sequence"/>
</dbReference>
<protein>
    <submittedName>
        <fullName evidence="2">Bifunctional nuclease domain-containing protein</fullName>
    </submittedName>
</protein>
<dbReference type="InterPro" id="IPR003729">
    <property type="entry name" value="Bi_nuclease_dom"/>
</dbReference>
<sequence>MPVLEPESFNLVGFVPCRLVRLGVELPEPFARITLLPDDTSLMEFDIPISIEQARQLSLILAKERAPRPMTAELMGDIMAAYGFGVSYVALNDVLDGNVHAVLAVGGQDGHTTLFEARPSDAIMLALLQPVPAPILVAPKLVPSRTEGSTPTNPEAR</sequence>
<feature type="domain" description="BFN" evidence="1">
    <location>
        <begin position="14"/>
        <end position="149"/>
    </location>
</feature>
<dbReference type="EMBL" id="JBFSHR010000008">
    <property type="protein sequence ID" value="MEX6428911.1"/>
    <property type="molecule type" value="Genomic_DNA"/>
</dbReference>
<dbReference type="SUPFAM" id="SSF103256">
    <property type="entry name" value="Hypothetical protein TM0160"/>
    <property type="match status" value="1"/>
</dbReference>
<dbReference type="Gene3D" id="3.10.690.10">
    <property type="entry name" value="Bifunctional nuclease domain"/>
    <property type="match status" value="1"/>
</dbReference>
<dbReference type="Pfam" id="PF02577">
    <property type="entry name" value="BFN_dom"/>
    <property type="match status" value="1"/>
</dbReference>
<evidence type="ECO:0000313" key="2">
    <source>
        <dbReference type="EMBL" id="MEX6428911.1"/>
    </source>
</evidence>
<keyword evidence="3" id="KW-1185">Reference proteome</keyword>
<name>A0ABV3Y030_9ACTN</name>
<organism evidence="2 3">
    <name type="scientific">Ferrimicrobium acidiphilum</name>
    <dbReference type="NCBI Taxonomy" id="121039"/>
    <lineage>
        <taxon>Bacteria</taxon>
        <taxon>Bacillati</taxon>
        <taxon>Actinomycetota</taxon>
        <taxon>Acidimicrobiia</taxon>
        <taxon>Acidimicrobiales</taxon>
        <taxon>Acidimicrobiaceae</taxon>
        <taxon>Ferrimicrobium</taxon>
    </lineage>
</organism>
<dbReference type="InterPro" id="IPR036104">
    <property type="entry name" value="BFN_sf"/>
</dbReference>
<accession>A0ABV3Y030</accession>
<dbReference type="PROSITE" id="PS51658">
    <property type="entry name" value="BFN"/>
    <property type="match status" value="1"/>
</dbReference>
<gene>
    <name evidence="2" type="ORF">AB6A68_03555</name>
</gene>
<proteinExistence type="predicted"/>
<comment type="caution">
    <text evidence="2">The sequence shown here is derived from an EMBL/GenBank/DDBJ whole genome shotgun (WGS) entry which is preliminary data.</text>
</comment>
<evidence type="ECO:0000313" key="3">
    <source>
        <dbReference type="Proteomes" id="UP001560267"/>
    </source>
</evidence>
<evidence type="ECO:0000259" key="1">
    <source>
        <dbReference type="PROSITE" id="PS51658"/>
    </source>
</evidence>
<reference evidence="2 3" key="1">
    <citation type="submission" date="2024-07" db="EMBL/GenBank/DDBJ databases">
        <title>Draft Genome Sequence of Ferrimicrobium acidiphilum Strain YE2023, Isolated from a Pulp of Bioleach Reactor.</title>
        <authorList>
            <person name="Elkina Y.A."/>
            <person name="Bulaeva A.G."/>
            <person name="Beletsky A.V."/>
            <person name="Mardanov A.V."/>
        </authorList>
    </citation>
    <scope>NUCLEOTIDE SEQUENCE [LARGE SCALE GENOMIC DNA]</scope>
    <source>
        <strain evidence="2 3">YE2023</strain>
    </source>
</reference>
<dbReference type="RefSeq" id="WP_298382526.1">
    <property type="nucleotide sequence ID" value="NZ_JBFSHR010000008.1"/>
</dbReference>